<keyword evidence="1" id="KW-1133">Transmembrane helix</keyword>
<protein>
    <submittedName>
        <fullName evidence="2">Uncharacterized protein</fullName>
    </submittedName>
</protein>
<organism evidence="2 3">
    <name type="scientific">Flavobacterium succinicans</name>
    <dbReference type="NCBI Taxonomy" id="29536"/>
    <lineage>
        <taxon>Bacteria</taxon>
        <taxon>Pseudomonadati</taxon>
        <taxon>Bacteroidota</taxon>
        <taxon>Flavobacteriia</taxon>
        <taxon>Flavobacteriales</taxon>
        <taxon>Flavobacteriaceae</taxon>
        <taxon>Flavobacterium</taxon>
    </lineage>
</organism>
<evidence type="ECO:0000313" key="3">
    <source>
        <dbReference type="Proteomes" id="UP000182961"/>
    </source>
</evidence>
<feature type="transmembrane region" description="Helical" evidence="1">
    <location>
        <begin position="78"/>
        <end position="97"/>
    </location>
</feature>
<gene>
    <name evidence="2" type="ORF">SAMN05444143_1216</name>
</gene>
<dbReference type="EMBL" id="FOUT01000021">
    <property type="protein sequence ID" value="SFN55973.1"/>
    <property type="molecule type" value="Genomic_DNA"/>
</dbReference>
<evidence type="ECO:0000313" key="2">
    <source>
        <dbReference type="EMBL" id="SFN55973.1"/>
    </source>
</evidence>
<dbReference type="AlphaFoldDB" id="A0A1I5A0R7"/>
<keyword evidence="3" id="KW-1185">Reference proteome</keyword>
<dbReference type="Proteomes" id="UP000182961">
    <property type="component" value="Unassembled WGS sequence"/>
</dbReference>
<keyword evidence="1" id="KW-0812">Transmembrane</keyword>
<name>A0A1I5A0R7_9FLAO</name>
<proteinExistence type="predicted"/>
<evidence type="ECO:0000256" key="1">
    <source>
        <dbReference type="SAM" id="Phobius"/>
    </source>
</evidence>
<accession>A0A1I5A0R7</accession>
<dbReference type="RefSeq" id="WP_024982732.1">
    <property type="nucleotide sequence ID" value="NZ_CBCRUM010000034.1"/>
</dbReference>
<feature type="transmembrane region" description="Helical" evidence="1">
    <location>
        <begin position="47"/>
        <end position="66"/>
    </location>
</feature>
<keyword evidence="1" id="KW-0472">Membrane</keyword>
<sequence length="198" mass="23319">MTNIKNSLLNIQYQFSRLFNIGLNRKKFEIILNNGNLFAFNTSKNTFFSLFFTLMLSGHLFTGFIERYINKKEVTVEFVLIFFCFGLIGFRQFLWLINGRQEMTIENRNLTLTKKGTFLTKPKIYNLDLVTNIRQAIDEDNLSLIDKIKLNIGLNQKVLLRHIIGEILFDYNGKTIKVFNDLDKNERIKLISEMSKRK</sequence>
<reference evidence="3" key="1">
    <citation type="submission" date="2016-10" db="EMBL/GenBank/DDBJ databases">
        <authorList>
            <person name="Varghese N."/>
            <person name="Submissions S."/>
        </authorList>
    </citation>
    <scope>NUCLEOTIDE SEQUENCE [LARGE SCALE GENOMIC DNA]</scope>
    <source>
        <strain evidence="3">DSM 4002</strain>
    </source>
</reference>